<evidence type="ECO:0000313" key="1">
    <source>
        <dbReference type="EMBL" id="XCD03619.1"/>
    </source>
</evidence>
<name>A0AAU8AVJ7_9CAUD</name>
<organism evidence="1">
    <name type="scientific">Dulem virus 40</name>
    <dbReference type="NCBI Taxonomy" id="3145758"/>
    <lineage>
        <taxon>Viruses</taxon>
        <taxon>Duplodnaviria</taxon>
        <taxon>Heunggongvirae</taxon>
        <taxon>Uroviricota</taxon>
        <taxon>Caudoviricetes</taxon>
    </lineage>
</organism>
<dbReference type="InterPro" id="IPR045384">
    <property type="entry name" value="DUF6527"/>
</dbReference>
<accession>A0AAU8AVJ7</accession>
<proteinExistence type="predicted"/>
<protein>
    <submittedName>
        <fullName evidence="1">Uncharacterized protein</fullName>
    </submittedName>
</protein>
<reference evidence="1" key="1">
    <citation type="submission" date="2024-03" db="EMBL/GenBank/DDBJ databases">
        <title>Diverse circular DNA viruses in blood, oral, and fecal samples of captive lemurs.</title>
        <authorList>
            <person name="Paietta E.N."/>
            <person name="Kraberger S."/>
            <person name="Lund M.C."/>
            <person name="Custer J.M."/>
            <person name="Vargas K.M."/>
            <person name="Ehmke E.E."/>
            <person name="Yoder A.D."/>
            <person name="Varsani A."/>
        </authorList>
    </citation>
    <scope>NUCLEOTIDE SEQUENCE</scope>
    <source>
        <strain evidence="1">Duke_21_1</strain>
    </source>
</reference>
<dbReference type="Pfam" id="PF20137">
    <property type="entry name" value="BubE"/>
    <property type="match status" value="1"/>
</dbReference>
<dbReference type="EMBL" id="PP511379">
    <property type="protein sequence ID" value="XCD03619.1"/>
    <property type="molecule type" value="Genomic_DNA"/>
</dbReference>
<sequence>MRINELTPEYVDFIPSVADMKQGVLYISKPYKTTSHLCACGCGNEVVLPFGRRDGMFWTLTERLSGVTMRPSVGSFNLPCKSHYYITDNKIEWL</sequence>